<feature type="compositionally biased region" description="Polar residues" evidence="2">
    <location>
        <begin position="60"/>
        <end position="76"/>
    </location>
</feature>
<keyword evidence="3" id="KW-0732">Signal</keyword>
<feature type="compositionally biased region" description="Basic and acidic residues" evidence="2">
    <location>
        <begin position="77"/>
        <end position="101"/>
    </location>
</feature>
<dbReference type="Proteomes" id="UP000324065">
    <property type="component" value="Unassembled WGS sequence"/>
</dbReference>
<sequence length="553" mass="55848">MIVSISASRMRLCARAAPTGASASTSVTATATTMDRRTLGRTSTVRAAIDSLGIVRTRMRATTASPSAVRTVAASTDDTRRPDARHARSPDGSHSPQERQRATGLRQQGATGLPRRVVRGLALAGVLALAACGPQRQPGVVGYVEGFSGAIVTDEPRAALVARDVLSAGGTAADAAVALSLALTVTLPSSAGLGGGGVCLVVDRDAENDLRVEALDFLPNAPAGPPGPEGAVAVPAMPRGLYALHARAGVLRWESLVIPAETLARAGFPASRALASEVQAVGGAPPGMLRGGGASLGEGQRLQNLDLARALGQVRVGPGEFHAGAIAREMTAAAGQQGHTLTAEAVRDWRPVWRPVLRRDYGSHIDAFAPVPDSAAGLADAWAAMDDPDDRPDGPGGALAPLPDLSESQRGRGATAFAVADSYGGAVTCALTLNRPFGTGQPLAGLGFPLVPLPDARSPDLALMTRVNANSKVILGAVAAAGGAARDAALQAGLPALKGDVGAREAVADVRAGGLGRALVNVIDCPDGLPRAPESCSVAVDPRGAGLALRVGD</sequence>
<comment type="caution">
    <text evidence="4">The sequence shown here is derived from an EMBL/GenBank/DDBJ whole genome shotgun (WGS) entry which is preliminary data.</text>
</comment>
<reference evidence="4 5" key="1">
    <citation type="submission" date="2019-09" db="EMBL/GenBank/DDBJ databases">
        <title>Genome sequence of Roseospira marina, one of the more divergent members of the non-sulfur purple photosynthetic bacterial family, the Rhodospirillaceae.</title>
        <authorList>
            <person name="Meyer T."/>
            <person name="Kyndt J."/>
        </authorList>
    </citation>
    <scope>NUCLEOTIDE SEQUENCE [LARGE SCALE GENOMIC DNA]</scope>
    <source>
        <strain evidence="4 5">DSM 15113</strain>
    </source>
</reference>
<feature type="region of interest" description="Disordered" evidence="2">
    <location>
        <begin position="60"/>
        <end position="111"/>
    </location>
</feature>
<dbReference type="PANTHER" id="PTHR43199">
    <property type="entry name" value="GLUTATHIONE HYDROLASE"/>
    <property type="match status" value="1"/>
</dbReference>
<dbReference type="Pfam" id="PF01019">
    <property type="entry name" value="G_glu_transpept"/>
    <property type="match status" value="1"/>
</dbReference>
<feature type="chain" id="PRO_5024363456" evidence="3">
    <location>
        <begin position="17"/>
        <end position="553"/>
    </location>
</feature>
<dbReference type="SUPFAM" id="SSF56235">
    <property type="entry name" value="N-terminal nucleophile aminohydrolases (Ntn hydrolases)"/>
    <property type="match status" value="1"/>
</dbReference>
<dbReference type="InterPro" id="IPR051792">
    <property type="entry name" value="GGT_bact"/>
</dbReference>
<dbReference type="EMBL" id="VWPJ01000015">
    <property type="protein sequence ID" value="KAA5604636.1"/>
    <property type="molecule type" value="Genomic_DNA"/>
</dbReference>
<evidence type="ECO:0000313" key="4">
    <source>
        <dbReference type="EMBL" id="KAA5604636.1"/>
    </source>
</evidence>
<proteinExistence type="inferred from homology"/>
<dbReference type="InterPro" id="IPR029055">
    <property type="entry name" value="Ntn_hydrolases_N"/>
</dbReference>
<gene>
    <name evidence="4" type="ORF">F1188_14565</name>
</gene>
<feature type="signal peptide" evidence="3">
    <location>
        <begin position="1"/>
        <end position="16"/>
    </location>
</feature>
<evidence type="ECO:0000313" key="5">
    <source>
        <dbReference type="Proteomes" id="UP000324065"/>
    </source>
</evidence>
<dbReference type="PRINTS" id="PR01210">
    <property type="entry name" value="GGTRANSPTASE"/>
</dbReference>
<evidence type="ECO:0000256" key="3">
    <source>
        <dbReference type="SAM" id="SignalP"/>
    </source>
</evidence>
<accession>A0A5M6I8S4</accession>
<organism evidence="4 5">
    <name type="scientific">Roseospira marina</name>
    <dbReference type="NCBI Taxonomy" id="140057"/>
    <lineage>
        <taxon>Bacteria</taxon>
        <taxon>Pseudomonadati</taxon>
        <taxon>Pseudomonadota</taxon>
        <taxon>Alphaproteobacteria</taxon>
        <taxon>Rhodospirillales</taxon>
        <taxon>Rhodospirillaceae</taxon>
        <taxon>Roseospira</taxon>
    </lineage>
</organism>
<dbReference type="AlphaFoldDB" id="A0A5M6I8S4"/>
<evidence type="ECO:0000256" key="1">
    <source>
        <dbReference type="ARBA" id="ARBA00009381"/>
    </source>
</evidence>
<dbReference type="PANTHER" id="PTHR43199:SF1">
    <property type="entry name" value="GLUTATHIONE HYDROLASE PROENZYME"/>
    <property type="match status" value="1"/>
</dbReference>
<evidence type="ECO:0000256" key="2">
    <source>
        <dbReference type="SAM" id="MobiDB-lite"/>
    </source>
</evidence>
<name>A0A5M6I8S4_9PROT</name>
<feature type="region of interest" description="Disordered" evidence="2">
    <location>
        <begin position="384"/>
        <end position="408"/>
    </location>
</feature>
<dbReference type="OrthoDB" id="9781342at2"/>
<keyword evidence="5" id="KW-1185">Reference proteome</keyword>
<comment type="similarity">
    <text evidence="1">Belongs to the gamma-glutamyltransferase family.</text>
</comment>
<protein>
    <submittedName>
        <fullName evidence="4">Gamma-glutamyltranspeptidase</fullName>
    </submittedName>
</protein>